<reference evidence="1" key="1">
    <citation type="submission" date="2009-10" db="EMBL/GenBank/DDBJ databases">
        <title>Diversity of trophic interactions inside an arsenic-rich microbial ecosystem.</title>
        <authorList>
            <person name="Bertin P.N."/>
            <person name="Heinrich-Salmeron A."/>
            <person name="Pelletier E."/>
            <person name="Goulhen-Chollet F."/>
            <person name="Arsene-Ploetze F."/>
            <person name="Gallien S."/>
            <person name="Calteau A."/>
            <person name="Vallenet D."/>
            <person name="Casiot C."/>
            <person name="Chane-Woon-Ming B."/>
            <person name="Giloteaux L."/>
            <person name="Barakat M."/>
            <person name="Bonnefoy V."/>
            <person name="Bruneel O."/>
            <person name="Chandler M."/>
            <person name="Cleiss J."/>
            <person name="Duran R."/>
            <person name="Elbaz-Poulichet F."/>
            <person name="Fonknechten N."/>
            <person name="Lauga B."/>
            <person name="Mornico D."/>
            <person name="Ortet P."/>
            <person name="Schaeffer C."/>
            <person name="Siguier P."/>
            <person name="Alexander Thil Smith A."/>
            <person name="Van Dorsselaer A."/>
            <person name="Weissenbach J."/>
            <person name="Medigue C."/>
            <person name="Le Paslier D."/>
        </authorList>
    </citation>
    <scope>NUCLEOTIDE SEQUENCE</scope>
</reference>
<dbReference type="EMBL" id="CABO01000018">
    <property type="protein sequence ID" value="CBI01445.1"/>
    <property type="molecule type" value="Genomic_DNA"/>
</dbReference>
<protein>
    <submittedName>
        <fullName evidence="1">Uncharacterized protein</fullName>
    </submittedName>
</protein>
<proteinExistence type="predicted"/>
<gene>
    <name evidence="1" type="ORF">CARN4_0703</name>
</gene>
<accession>E6Q2N5</accession>
<evidence type="ECO:0000313" key="1">
    <source>
        <dbReference type="EMBL" id="CBI01445.1"/>
    </source>
</evidence>
<dbReference type="AlphaFoldDB" id="E6Q2N5"/>
<comment type="caution">
    <text evidence="1">The sequence shown here is derived from an EMBL/GenBank/DDBJ whole genome shotgun (WGS) entry which is preliminary data.</text>
</comment>
<organism evidence="1">
    <name type="scientific">mine drainage metagenome</name>
    <dbReference type="NCBI Taxonomy" id="410659"/>
    <lineage>
        <taxon>unclassified sequences</taxon>
        <taxon>metagenomes</taxon>
        <taxon>ecological metagenomes</taxon>
    </lineage>
</organism>
<name>E6Q2N5_9ZZZZ</name>
<sequence length="108" mass="12452">MEADLRTLYERADGFHFSESTIRSLHERVGKALEGGSPTREMEVEYRRALLRYFASFDTQTRMQLRDLDRRLAELAQAQLNFSAERNVAVRRLENIGRMLGMLDGATA</sequence>